<keyword evidence="2" id="KW-0732">Signal</keyword>
<dbReference type="AlphaFoldDB" id="L1I7L4"/>
<feature type="compositionally biased region" description="Basic and acidic residues" evidence="1">
    <location>
        <begin position="87"/>
        <end position="98"/>
    </location>
</feature>
<reference evidence="3 5" key="1">
    <citation type="journal article" date="2012" name="Nature">
        <title>Algal genomes reveal evolutionary mosaicism and the fate of nucleomorphs.</title>
        <authorList>
            <consortium name="DOE Joint Genome Institute"/>
            <person name="Curtis B.A."/>
            <person name="Tanifuji G."/>
            <person name="Burki F."/>
            <person name="Gruber A."/>
            <person name="Irimia M."/>
            <person name="Maruyama S."/>
            <person name="Arias M.C."/>
            <person name="Ball S.G."/>
            <person name="Gile G.H."/>
            <person name="Hirakawa Y."/>
            <person name="Hopkins J.F."/>
            <person name="Kuo A."/>
            <person name="Rensing S.A."/>
            <person name="Schmutz J."/>
            <person name="Symeonidi A."/>
            <person name="Elias M."/>
            <person name="Eveleigh R.J."/>
            <person name="Herman E.K."/>
            <person name="Klute M.J."/>
            <person name="Nakayama T."/>
            <person name="Obornik M."/>
            <person name="Reyes-Prieto A."/>
            <person name="Armbrust E.V."/>
            <person name="Aves S.J."/>
            <person name="Beiko R.G."/>
            <person name="Coutinho P."/>
            <person name="Dacks J.B."/>
            <person name="Durnford D.G."/>
            <person name="Fast N.M."/>
            <person name="Green B.R."/>
            <person name="Grisdale C.J."/>
            <person name="Hempel F."/>
            <person name="Henrissat B."/>
            <person name="Hoppner M.P."/>
            <person name="Ishida K."/>
            <person name="Kim E."/>
            <person name="Koreny L."/>
            <person name="Kroth P.G."/>
            <person name="Liu Y."/>
            <person name="Malik S.B."/>
            <person name="Maier U.G."/>
            <person name="McRose D."/>
            <person name="Mock T."/>
            <person name="Neilson J.A."/>
            <person name="Onodera N.T."/>
            <person name="Poole A.M."/>
            <person name="Pritham E.J."/>
            <person name="Richards T.A."/>
            <person name="Rocap G."/>
            <person name="Roy S.W."/>
            <person name="Sarai C."/>
            <person name="Schaack S."/>
            <person name="Shirato S."/>
            <person name="Slamovits C.H."/>
            <person name="Spencer D.F."/>
            <person name="Suzuki S."/>
            <person name="Worden A.Z."/>
            <person name="Zauner S."/>
            <person name="Barry K."/>
            <person name="Bell C."/>
            <person name="Bharti A.K."/>
            <person name="Crow J.A."/>
            <person name="Grimwood J."/>
            <person name="Kramer R."/>
            <person name="Lindquist E."/>
            <person name="Lucas S."/>
            <person name="Salamov A."/>
            <person name="McFadden G.I."/>
            <person name="Lane C.E."/>
            <person name="Keeling P.J."/>
            <person name="Gray M.W."/>
            <person name="Grigoriev I.V."/>
            <person name="Archibald J.M."/>
        </authorList>
    </citation>
    <scope>NUCLEOTIDE SEQUENCE</scope>
    <source>
        <strain evidence="3 5">CCMP2712</strain>
    </source>
</reference>
<evidence type="ECO:0000256" key="2">
    <source>
        <dbReference type="SAM" id="SignalP"/>
    </source>
</evidence>
<reference evidence="5" key="2">
    <citation type="submission" date="2012-11" db="EMBL/GenBank/DDBJ databases">
        <authorList>
            <person name="Kuo A."/>
            <person name="Curtis B.A."/>
            <person name="Tanifuji G."/>
            <person name="Burki F."/>
            <person name="Gruber A."/>
            <person name="Irimia M."/>
            <person name="Maruyama S."/>
            <person name="Arias M.C."/>
            <person name="Ball S.G."/>
            <person name="Gile G.H."/>
            <person name="Hirakawa Y."/>
            <person name="Hopkins J.F."/>
            <person name="Rensing S.A."/>
            <person name="Schmutz J."/>
            <person name="Symeonidi A."/>
            <person name="Elias M."/>
            <person name="Eveleigh R.J."/>
            <person name="Herman E.K."/>
            <person name="Klute M.J."/>
            <person name="Nakayama T."/>
            <person name="Obornik M."/>
            <person name="Reyes-Prieto A."/>
            <person name="Armbrust E.V."/>
            <person name="Aves S.J."/>
            <person name="Beiko R.G."/>
            <person name="Coutinho P."/>
            <person name="Dacks J.B."/>
            <person name="Durnford D.G."/>
            <person name="Fast N.M."/>
            <person name="Green B.R."/>
            <person name="Grisdale C."/>
            <person name="Hempe F."/>
            <person name="Henrissat B."/>
            <person name="Hoppner M.P."/>
            <person name="Ishida K.-I."/>
            <person name="Kim E."/>
            <person name="Koreny L."/>
            <person name="Kroth P.G."/>
            <person name="Liu Y."/>
            <person name="Malik S.-B."/>
            <person name="Maier U.G."/>
            <person name="McRose D."/>
            <person name="Mock T."/>
            <person name="Neilson J.A."/>
            <person name="Onodera N.T."/>
            <person name="Poole A.M."/>
            <person name="Pritham E.J."/>
            <person name="Richards T.A."/>
            <person name="Rocap G."/>
            <person name="Roy S.W."/>
            <person name="Sarai C."/>
            <person name="Schaack S."/>
            <person name="Shirato S."/>
            <person name="Slamovits C.H."/>
            <person name="Spencer D.F."/>
            <person name="Suzuki S."/>
            <person name="Worden A.Z."/>
            <person name="Zauner S."/>
            <person name="Barry K."/>
            <person name="Bell C."/>
            <person name="Bharti A.K."/>
            <person name="Crow J.A."/>
            <person name="Grimwood J."/>
            <person name="Kramer R."/>
            <person name="Lindquist E."/>
            <person name="Lucas S."/>
            <person name="Salamov A."/>
            <person name="McFadden G.I."/>
            <person name="Lane C.E."/>
            <person name="Keeling P.J."/>
            <person name="Gray M.W."/>
            <person name="Grigoriev I.V."/>
            <person name="Archibald J.M."/>
        </authorList>
    </citation>
    <scope>NUCLEOTIDE SEQUENCE</scope>
    <source>
        <strain evidence="5">CCMP2712</strain>
    </source>
</reference>
<dbReference type="Proteomes" id="UP000011087">
    <property type="component" value="Unassembled WGS sequence"/>
</dbReference>
<organism evidence="3">
    <name type="scientific">Guillardia theta (strain CCMP2712)</name>
    <name type="common">Cryptophyte</name>
    <dbReference type="NCBI Taxonomy" id="905079"/>
    <lineage>
        <taxon>Eukaryota</taxon>
        <taxon>Cryptophyceae</taxon>
        <taxon>Pyrenomonadales</taxon>
        <taxon>Geminigeraceae</taxon>
        <taxon>Guillardia</taxon>
    </lineage>
</organism>
<reference evidence="4" key="3">
    <citation type="submission" date="2016-03" db="UniProtKB">
        <authorList>
            <consortium name="EnsemblProtists"/>
        </authorList>
    </citation>
    <scope>IDENTIFICATION</scope>
</reference>
<evidence type="ECO:0000313" key="4">
    <source>
        <dbReference type="EnsemblProtists" id="EKX31830"/>
    </source>
</evidence>
<dbReference type="EMBL" id="JH993232">
    <property type="protein sequence ID" value="EKX31830.1"/>
    <property type="molecule type" value="Genomic_DNA"/>
</dbReference>
<evidence type="ECO:0000313" key="5">
    <source>
        <dbReference type="Proteomes" id="UP000011087"/>
    </source>
</evidence>
<dbReference type="GeneID" id="17288561"/>
<proteinExistence type="predicted"/>
<sequence length="104" mass="11126">MKPANLAPLLVLPFLLAAGQPGELGKPRHGQAESCWALERRSLVQLDAAETVTWLECRQAEEATVEALRRSDVTGAELAVCDGDVEEGTRGGDKHERGSSMAAE</sequence>
<keyword evidence="5" id="KW-1185">Reference proteome</keyword>
<dbReference type="KEGG" id="gtt:GUITHDRAFT_121966"/>
<evidence type="ECO:0000256" key="1">
    <source>
        <dbReference type="SAM" id="MobiDB-lite"/>
    </source>
</evidence>
<feature type="chain" id="PRO_5008769693" evidence="2">
    <location>
        <begin position="20"/>
        <end position="104"/>
    </location>
</feature>
<dbReference type="EnsemblProtists" id="EKX31830">
    <property type="protein sequence ID" value="EKX31830"/>
    <property type="gene ID" value="GUITHDRAFT_121966"/>
</dbReference>
<protein>
    <submittedName>
        <fullName evidence="3 4">Uncharacterized protein</fullName>
    </submittedName>
</protein>
<dbReference type="PaxDb" id="55529-EKX31830"/>
<evidence type="ECO:0000313" key="3">
    <source>
        <dbReference type="EMBL" id="EKX31830.1"/>
    </source>
</evidence>
<accession>L1I7L4</accession>
<gene>
    <name evidence="3" type="ORF">GUITHDRAFT_121966</name>
</gene>
<dbReference type="HOGENOM" id="CLU_2255321_0_0_1"/>
<feature type="signal peptide" evidence="2">
    <location>
        <begin position="1"/>
        <end position="19"/>
    </location>
</feature>
<name>L1I7L4_GUITC</name>
<dbReference type="RefSeq" id="XP_005818810.1">
    <property type="nucleotide sequence ID" value="XM_005818753.1"/>
</dbReference>
<feature type="region of interest" description="Disordered" evidence="1">
    <location>
        <begin position="84"/>
        <end position="104"/>
    </location>
</feature>